<dbReference type="Proteomes" id="UP000824633">
    <property type="component" value="Chromosome"/>
</dbReference>
<keyword evidence="1" id="KW-0472">Membrane</keyword>
<feature type="transmembrane region" description="Helical" evidence="1">
    <location>
        <begin position="146"/>
        <end position="166"/>
    </location>
</feature>
<evidence type="ECO:0000313" key="3">
    <source>
        <dbReference type="Proteomes" id="UP000824633"/>
    </source>
</evidence>
<keyword evidence="3" id="KW-1185">Reference proteome</keyword>
<protein>
    <submittedName>
        <fullName evidence="2">Uncharacterized protein</fullName>
    </submittedName>
</protein>
<feature type="transmembrane region" description="Helical" evidence="1">
    <location>
        <begin position="92"/>
        <end position="113"/>
    </location>
</feature>
<sequence>MEFTTRDIIAILTVLGTLVVLHIKAFYNFFMAIVKIKYKEVPGKQSMFSVVIEWIGFIGFFIYVIVLGSMFIKNFYKINFDISLKNMNLIYFMELILFALVIVVIIFVSIDAIQKFRYLKKNFRKKLEGDLVTLEDNIESKNMKNIYVFSVSIVLFLFVILDGISRNIEIMNSKFVLFPKNEPNEIFIIALTMEIIISTLLLISINMKEIIKTLRSNDLYMILIDDEEIYCSCYLEYKNHYLIIKKDKGIERYISKSKVKEIRKIRSK</sequence>
<dbReference type="EMBL" id="AP024849">
    <property type="protein sequence ID" value="BCZ45113.1"/>
    <property type="molecule type" value="Genomic_DNA"/>
</dbReference>
<feature type="transmembrane region" description="Helical" evidence="1">
    <location>
        <begin position="186"/>
        <end position="205"/>
    </location>
</feature>
<organism evidence="2 3">
    <name type="scientific">Clostridium gelidum</name>
    <dbReference type="NCBI Taxonomy" id="704125"/>
    <lineage>
        <taxon>Bacteria</taxon>
        <taxon>Bacillati</taxon>
        <taxon>Bacillota</taxon>
        <taxon>Clostridia</taxon>
        <taxon>Eubacteriales</taxon>
        <taxon>Clostridiaceae</taxon>
        <taxon>Clostridium</taxon>
    </lineage>
</organism>
<keyword evidence="1" id="KW-0812">Transmembrane</keyword>
<accession>A0ABM7T884</accession>
<proteinExistence type="predicted"/>
<keyword evidence="1" id="KW-1133">Transmembrane helix</keyword>
<reference evidence="3" key="1">
    <citation type="submission" date="2021-07" db="EMBL/GenBank/DDBJ databases">
        <title>Complete genome sequencing of a Clostridium isolate.</title>
        <authorList>
            <person name="Ueki A."/>
            <person name="Tonouchi A."/>
        </authorList>
    </citation>
    <scope>NUCLEOTIDE SEQUENCE [LARGE SCALE GENOMIC DNA]</scope>
    <source>
        <strain evidence="3">C5S11</strain>
    </source>
</reference>
<dbReference type="RefSeq" id="WP_224036737.1">
    <property type="nucleotide sequence ID" value="NZ_AP024849.1"/>
</dbReference>
<feature type="transmembrane region" description="Helical" evidence="1">
    <location>
        <begin position="6"/>
        <end position="27"/>
    </location>
</feature>
<gene>
    <name evidence="2" type="ORF">psyc5s11_11800</name>
</gene>
<evidence type="ECO:0000256" key="1">
    <source>
        <dbReference type="SAM" id="Phobius"/>
    </source>
</evidence>
<name>A0ABM7T884_9CLOT</name>
<evidence type="ECO:0000313" key="2">
    <source>
        <dbReference type="EMBL" id="BCZ45113.1"/>
    </source>
</evidence>
<feature type="transmembrane region" description="Helical" evidence="1">
    <location>
        <begin position="48"/>
        <end position="72"/>
    </location>
</feature>